<evidence type="ECO:0000313" key="2">
    <source>
        <dbReference type="EnsemblPlants" id="KQL15711"/>
    </source>
</evidence>
<dbReference type="InParanoid" id="K3ZB40"/>
<dbReference type="Proteomes" id="UP000004995">
    <property type="component" value="Unassembled WGS sequence"/>
</dbReference>
<keyword evidence="3" id="KW-1185">Reference proteome</keyword>
<reference evidence="3" key="1">
    <citation type="journal article" date="2012" name="Nat. Biotechnol.">
        <title>Reference genome sequence of the model plant Setaria.</title>
        <authorList>
            <person name="Bennetzen J.L."/>
            <person name="Schmutz J."/>
            <person name="Wang H."/>
            <person name="Percifield R."/>
            <person name="Hawkins J."/>
            <person name="Pontaroli A.C."/>
            <person name="Estep M."/>
            <person name="Feng L."/>
            <person name="Vaughn J.N."/>
            <person name="Grimwood J."/>
            <person name="Jenkins J."/>
            <person name="Barry K."/>
            <person name="Lindquist E."/>
            <person name="Hellsten U."/>
            <person name="Deshpande S."/>
            <person name="Wang X."/>
            <person name="Wu X."/>
            <person name="Mitros T."/>
            <person name="Triplett J."/>
            <person name="Yang X."/>
            <person name="Ye C.Y."/>
            <person name="Mauro-Herrera M."/>
            <person name="Wang L."/>
            <person name="Li P."/>
            <person name="Sharma M."/>
            <person name="Sharma R."/>
            <person name="Ronald P.C."/>
            <person name="Panaud O."/>
            <person name="Kellogg E.A."/>
            <person name="Brutnell T.P."/>
            <person name="Doust A.N."/>
            <person name="Tuskan G.A."/>
            <person name="Rokhsar D."/>
            <person name="Devos K.M."/>
        </authorList>
    </citation>
    <scope>NUCLEOTIDE SEQUENCE [LARGE SCALE GENOMIC DNA]</scope>
    <source>
        <strain evidence="3">cv. Yugu1</strain>
    </source>
</reference>
<dbReference type="HOGENOM" id="CLU_2311031_0_0_1"/>
<dbReference type="eggNOG" id="ENOG502R65H">
    <property type="taxonomic scope" value="Eukaryota"/>
</dbReference>
<feature type="region of interest" description="Disordered" evidence="1">
    <location>
        <begin position="18"/>
        <end position="39"/>
    </location>
</feature>
<sequence>MSANGMSRVFTPVVQGKDQHNSMNNMQNHSTGNNTSVPVTGTSFTGGSFFSGNSVNAPPPQFCFAFRAQAITLPLASGEIPASDHGAGSAAVAAGLPATA</sequence>
<accession>K3ZB40</accession>
<reference evidence="2" key="2">
    <citation type="submission" date="2018-08" db="UniProtKB">
        <authorList>
            <consortium name="EnsemblPlants"/>
        </authorList>
    </citation>
    <scope>IDENTIFICATION</scope>
    <source>
        <strain evidence="2">Yugu1</strain>
    </source>
</reference>
<dbReference type="AlphaFoldDB" id="K3ZB40"/>
<protein>
    <submittedName>
        <fullName evidence="2">Uncharacterized protein</fullName>
    </submittedName>
</protein>
<dbReference type="Gramene" id="KQL15711">
    <property type="protein sequence ID" value="KQL15711"/>
    <property type="gene ID" value="SETIT_023761mg"/>
</dbReference>
<dbReference type="EMBL" id="AGNK02001769">
    <property type="status" value="NOT_ANNOTATED_CDS"/>
    <property type="molecule type" value="Genomic_DNA"/>
</dbReference>
<gene>
    <name evidence="2" type="primary">LOC101760519</name>
</gene>
<name>K3ZB40_SETIT</name>
<dbReference type="EnsemblPlants" id="KQL15711">
    <property type="protein sequence ID" value="KQL15711"/>
    <property type="gene ID" value="SETIT_023761mg"/>
</dbReference>
<organism evidence="2 3">
    <name type="scientific">Setaria italica</name>
    <name type="common">Foxtail millet</name>
    <name type="synonym">Panicum italicum</name>
    <dbReference type="NCBI Taxonomy" id="4555"/>
    <lineage>
        <taxon>Eukaryota</taxon>
        <taxon>Viridiplantae</taxon>
        <taxon>Streptophyta</taxon>
        <taxon>Embryophyta</taxon>
        <taxon>Tracheophyta</taxon>
        <taxon>Spermatophyta</taxon>
        <taxon>Magnoliopsida</taxon>
        <taxon>Liliopsida</taxon>
        <taxon>Poales</taxon>
        <taxon>Poaceae</taxon>
        <taxon>PACMAD clade</taxon>
        <taxon>Panicoideae</taxon>
        <taxon>Panicodae</taxon>
        <taxon>Paniceae</taxon>
        <taxon>Cenchrinae</taxon>
        <taxon>Setaria</taxon>
    </lineage>
</organism>
<dbReference type="FunCoup" id="K3ZB40">
    <property type="interactions" value="221"/>
</dbReference>
<feature type="compositionally biased region" description="Polar residues" evidence="1">
    <location>
        <begin position="21"/>
        <end position="39"/>
    </location>
</feature>
<evidence type="ECO:0000256" key="1">
    <source>
        <dbReference type="SAM" id="MobiDB-lite"/>
    </source>
</evidence>
<evidence type="ECO:0000313" key="3">
    <source>
        <dbReference type="Proteomes" id="UP000004995"/>
    </source>
</evidence>
<proteinExistence type="predicted"/>